<gene>
    <name evidence="3" type="ORF">BDV41DRAFT_516881</name>
</gene>
<keyword evidence="4" id="KW-1185">Reference proteome</keyword>
<evidence type="ECO:0000313" key="4">
    <source>
        <dbReference type="Proteomes" id="UP000325433"/>
    </source>
</evidence>
<feature type="region of interest" description="Disordered" evidence="1">
    <location>
        <begin position="35"/>
        <end position="57"/>
    </location>
</feature>
<organism evidence="3 4">
    <name type="scientific">Aspergillus transmontanensis</name>
    <dbReference type="NCBI Taxonomy" id="1034304"/>
    <lineage>
        <taxon>Eukaryota</taxon>
        <taxon>Fungi</taxon>
        <taxon>Dikarya</taxon>
        <taxon>Ascomycota</taxon>
        <taxon>Pezizomycotina</taxon>
        <taxon>Eurotiomycetes</taxon>
        <taxon>Eurotiomycetidae</taxon>
        <taxon>Eurotiales</taxon>
        <taxon>Aspergillaceae</taxon>
        <taxon>Aspergillus</taxon>
        <taxon>Aspergillus subgen. Circumdati</taxon>
    </lineage>
</organism>
<evidence type="ECO:0000256" key="1">
    <source>
        <dbReference type="SAM" id="MobiDB-lite"/>
    </source>
</evidence>
<dbReference type="AlphaFoldDB" id="A0A5N6WH37"/>
<sequence length="57" mass="6487">MACILALYCILTQHVICALETYLLYSEMNVSSHPNAYQLPIQPKHRPSRTSLISKQP</sequence>
<protein>
    <submittedName>
        <fullName evidence="3">Uncharacterized protein</fullName>
    </submittedName>
</protein>
<feature type="signal peptide" evidence="2">
    <location>
        <begin position="1"/>
        <end position="18"/>
    </location>
</feature>
<keyword evidence="2" id="KW-0732">Signal</keyword>
<feature type="chain" id="PRO_5024913891" evidence="2">
    <location>
        <begin position="19"/>
        <end position="57"/>
    </location>
</feature>
<accession>A0A5N6WH37</accession>
<proteinExistence type="predicted"/>
<dbReference type="Proteomes" id="UP000325433">
    <property type="component" value="Unassembled WGS sequence"/>
</dbReference>
<name>A0A5N6WH37_9EURO</name>
<reference evidence="4" key="1">
    <citation type="submission" date="2019-04" db="EMBL/GenBank/DDBJ databases">
        <title>Friends and foes A comparative genomics studyof 23 Aspergillus species from section Flavi.</title>
        <authorList>
            <consortium name="DOE Joint Genome Institute"/>
            <person name="Kjaerbolling I."/>
            <person name="Vesth T."/>
            <person name="Frisvad J.C."/>
            <person name="Nybo J.L."/>
            <person name="Theobald S."/>
            <person name="Kildgaard S."/>
            <person name="Isbrandt T."/>
            <person name="Kuo A."/>
            <person name="Sato A."/>
            <person name="Lyhne E.K."/>
            <person name="Kogle M.E."/>
            <person name="Wiebenga A."/>
            <person name="Kun R.S."/>
            <person name="Lubbers R.J."/>
            <person name="Makela M.R."/>
            <person name="Barry K."/>
            <person name="Chovatia M."/>
            <person name="Clum A."/>
            <person name="Daum C."/>
            <person name="Haridas S."/>
            <person name="He G."/>
            <person name="LaButti K."/>
            <person name="Lipzen A."/>
            <person name="Mondo S."/>
            <person name="Riley R."/>
            <person name="Salamov A."/>
            <person name="Simmons B.A."/>
            <person name="Magnuson J.K."/>
            <person name="Henrissat B."/>
            <person name="Mortensen U.H."/>
            <person name="Larsen T.O."/>
            <person name="Devries R.P."/>
            <person name="Grigoriev I.V."/>
            <person name="Machida M."/>
            <person name="Baker S.E."/>
            <person name="Andersen M.R."/>
        </authorList>
    </citation>
    <scope>NUCLEOTIDE SEQUENCE [LARGE SCALE GENOMIC DNA]</scope>
    <source>
        <strain evidence="4">CBS 130015</strain>
    </source>
</reference>
<evidence type="ECO:0000256" key="2">
    <source>
        <dbReference type="SAM" id="SignalP"/>
    </source>
</evidence>
<dbReference type="EMBL" id="ML738292">
    <property type="protein sequence ID" value="KAE8320181.1"/>
    <property type="molecule type" value="Genomic_DNA"/>
</dbReference>
<evidence type="ECO:0000313" key="3">
    <source>
        <dbReference type="EMBL" id="KAE8320181.1"/>
    </source>
</evidence>